<name>A0ABN4M5W4_9BURK</name>
<keyword evidence="2" id="KW-1185">Reference proteome</keyword>
<evidence type="ECO:0000313" key="2">
    <source>
        <dbReference type="Proteomes" id="UP000074914"/>
    </source>
</evidence>
<evidence type="ECO:0000313" key="1">
    <source>
        <dbReference type="EMBL" id="AMP13620.1"/>
    </source>
</evidence>
<sequence length="76" mass="8410">MAAASNGGSISVSKVFFGGMAWVAAVFQLAQEHDVDLGIYRICHGKNKMWRKYEETGSLENLPKSSFPCYPKPQID</sequence>
<dbReference type="RefSeq" id="WP_062112986.1">
    <property type="nucleotide sequence ID" value="NZ_CP013236.1"/>
</dbReference>
<dbReference type="Proteomes" id="UP000074914">
    <property type="component" value="Chromosome"/>
</dbReference>
<organism evidence="1 2">
    <name type="scientific">Collimonas pratensis</name>
    <dbReference type="NCBI Taxonomy" id="279113"/>
    <lineage>
        <taxon>Bacteria</taxon>
        <taxon>Pseudomonadati</taxon>
        <taxon>Pseudomonadota</taxon>
        <taxon>Betaproteobacteria</taxon>
        <taxon>Burkholderiales</taxon>
        <taxon>Oxalobacteraceae</taxon>
        <taxon>Collimonas</taxon>
    </lineage>
</organism>
<gene>
    <name evidence="1" type="ORF">CPter291_1344</name>
</gene>
<protein>
    <submittedName>
        <fullName evidence="1">Uncharacterized protein</fullName>
    </submittedName>
</protein>
<dbReference type="EMBL" id="CP013236">
    <property type="protein sequence ID" value="AMP13620.1"/>
    <property type="molecule type" value="Genomic_DNA"/>
</dbReference>
<proteinExistence type="predicted"/>
<reference evidence="1 2" key="1">
    <citation type="submission" date="2015-11" db="EMBL/GenBank/DDBJ databases">
        <title>Exploring the genomic traits of fungus-feeding bacterial genus Collimonas.</title>
        <authorList>
            <person name="Song C."/>
            <person name="Schmidt R."/>
            <person name="de Jager V."/>
            <person name="Krzyzanowska D."/>
            <person name="Jongedijk E."/>
            <person name="Cankar K."/>
            <person name="Beekwilder J."/>
            <person name="van Veen A."/>
            <person name="de Boer W."/>
            <person name="van Veen J.A."/>
            <person name="Garbeva P."/>
        </authorList>
    </citation>
    <scope>NUCLEOTIDE SEQUENCE [LARGE SCALE GENOMIC DNA]</scope>
    <source>
        <strain evidence="1 2">Ter291</strain>
    </source>
</reference>
<accession>A0ABN4M5W4</accession>